<keyword evidence="1" id="KW-1133">Transmembrane helix</keyword>
<dbReference type="Pfam" id="PF04773">
    <property type="entry name" value="FecR"/>
    <property type="match status" value="1"/>
</dbReference>
<accession>A0A1H7ZWM5</accession>
<dbReference type="PANTHER" id="PTHR30273">
    <property type="entry name" value="PERIPLASMIC SIGNAL SENSOR AND SIGMA FACTOR ACTIVATOR FECR-RELATED"/>
    <property type="match status" value="1"/>
</dbReference>
<gene>
    <name evidence="4" type="ORF">SAMN04488505_105208</name>
</gene>
<dbReference type="FunFam" id="2.60.120.1440:FF:000001">
    <property type="entry name" value="Putative anti-sigma factor"/>
    <property type="match status" value="1"/>
</dbReference>
<evidence type="ECO:0000313" key="5">
    <source>
        <dbReference type="Proteomes" id="UP000198984"/>
    </source>
</evidence>
<feature type="domain" description="Protein FecR C-terminal" evidence="3">
    <location>
        <begin position="319"/>
        <end position="387"/>
    </location>
</feature>
<dbReference type="RefSeq" id="WP_089916492.1">
    <property type="nucleotide sequence ID" value="NZ_FOBB01000005.1"/>
</dbReference>
<dbReference type="PANTHER" id="PTHR30273:SF2">
    <property type="entry name" value="PROTEIN FECR"/>
    <property type="match status" value="1"/>
</dbReference>
<dbReference type="InterPro" id="IPR012373">
    <property type="entry name" value="Ferrdict_sens_TM"/>
</dbReference>
<evidence type="ECO:0000256" key="1">
    <source>
        <dbReference type="SAM" id="Phobius"/>
    </source>
</evidence>
<keyword evidence="1" id="KW-0472">Membrane</keyword>
<dbReference type="AlphaFoldDB" id="A0A1H7ZWM5"/>
<dbReference type="EMBL" id="FOBB01000005">
    <property type="protein sequence ID" value="SEM61988.1"/>
    <property type="molecule type" value="Genomic_DNA"/>
</dbReference>
<dbReference type="Gene3D" id="3.55.50.30">
    <property type="match status" value="1"/>
</dbReference>
<reference evidence="4 5" key="1">
    <citation type="submission" date="2016-10" db="EMBL/GenBank/DDBJ databases">
        <authorList>
            <person name="de Groot N.N."/>
        </authorList>
    </citation>
    <scope>NUCLEOTIDE SEQUENCE [LARGE SCALE GENOMIC DNA]</scope>
    <source>
        <strain evidence="4 5">DSM 21039</strain>
    </source>
</reference>
<dbReference type="InterPro" id="IPR032508">
    <property type="entry name" value="FecR_C"/>
</dbReference>
<dbReference type="OrthoDB" id="629393at2"/>
<keyword evidence="1" id="KW-0812">Transmembrane</keyword>
<dbReference type="Gene3D" id="2.60.120.1440">
    <property type="match status" value="1"/>
</dbReference>
<sequence length="389" mass="42850">MKDDISQLIEKYLDGSITPEEEGTLMAWYQDHNQTDVEWPSENAGEEEQVRLRMLMRLQQQINIPVAKPRTSRRLWYYLSAAASVLIILGIASYFYAPQLQHQPSPQTSIAQAFKDIAPGGNKAILTLANGDKVVLEDAKNGIISQQGNAAVNKTDSGSLFYNEVAGNAANNIVYNILNTPYGGQYQLTLQDGTKVWLNAGSTLRFPTSFPGNERNVTLTGEAYFEVAKDKDRPFFVTVNTGSAAPMTVRVLGTHFNINAYPDEQHNIVTLLEGSVKVDCGRANALLAPGNAAILNKSSGKLNIKDGDTEAATAWKNGYFLFDNEKIESIMRQISRWYDVEISYQGDVSGKAIGGSLSRSKNVSEVLNMLELTGTVHFKTEGRRITVMP</sequence>
<dbReference type="InterPro" id="IPR006860">
    <property type="entry name" value="FecR"/>
</dbReference>
<keyword evidence="5" id="KW-1185">Reference proteome</keyword>
<name>A0A1H7ZWM5_9BACT</name>
<dbReference type="Pfam" id="PF16344">
    <property type="entry name" value="FecR_C"/>
    <property type="match status" value="1"/>
</dbReference>
<evidence type="ECO:0000259" key="3">
    <source>
        <dbReference type="Pfam" id="PF16344"/>
    </source>
</evidence>
<dbReference type="STRING" id="573321.SAMN04488505_105208"/>
<proteinExistence type="predicted"/>
<evidence type="ECO:0000259" key="2">
    <source>
        <dbReference type="Pfam" id="PF04773"/>
    </source>
</evidence>
<dbReference type="Proteomes" id="UP000198984">
    <property type="component" value="Unassembled WGS sequence"/>
</dbReference>
<evidence type="ECO:0000313" key="4">
    <source>
        <dbReference type="EMBL" id="SEM61988.1"/>
    </source>
</evidence>
<feature type="transmembrane region" description="Helical" evidence="1">
    <location>
        <begin position="75"/>
        <end position="97"/>
    </location>
</feature>
<dbReference type="GO" id="GO:0016989">
    <property type="term" value="F:sigma factor antagonist activity"/>
    <property type="evidence" value="ECO:0007669"/>
    <property type="project" value="TreeGrafter"/>
</dbReference>
<organism evidence="4 5">
    <name type="scientific">Chitinophaga rupis</name>
    <dbReference type="NCBI Taxonomy" id="573321"/>
    <lineage>
        <taxon>Bacteria</taxon>
        <taxon>Pseudomonadati</taxon>
        <taxon>Bacteroidota</taxon>
        <taxon>Chitinophagia</taxon>
        <taxon>Chitinophagales</taxon>
        <taxon>Chitinophagaceae</taxon>
        <taxon>Chitinophaga</taxon>
    </lineage>
</organism>
<feature type="domain" description="FecR protein" evidence="2">
    <location>
        <begin position="178"/>
        <end position="277"/>
    </location>
</feature>
<protein>
    <submittedName>
        <fullName evidence="4">FecR family protein</fullName>
    </submittedName>
</protein>